<dbReference type="CDD" id="cd20336">
    <property type="entry name" value="Rcat_RBR"/>
    <property type="match status" value="1"/>
</dbReference>
<evidence type="ECO:0000256" key="6">
    <source>
        <dbReference type="ARBA" id="ARBA00022833"/>
    </source>
</evidence>
<comment type="caution">
    <text evidence="9">The sequence shown here is derived from an EMBL/GenBank/DDBJ whole genome shotgun (WGS) entry which is preliminary data.</text>
</comment>
<accession>A0AAD9ST13</accession>
<evidence type="ECO:0000256" key="4">
    <source>
        <dbReference type="ARBA" id="ARBA00022771"/>
    </source>
</evidence>
<proteinExistence type="predicted"/>
<dbReference type="Proteomes" id="UP001265746">
    <property type="component" value="Unassembled WGS sequence"/>
</dbReference>
<dbReference type="SUPFAM" id="SSF57850">
    <property type="entry name" value="RING/U-box"/>
    <property type="match status" value="1"/>
</dbReference>
<dbReference type="Pfam" id="PF22191">
    <property type="entry name" value="IBR_1"/>
    <property type="match status" value="1"/>
</dbReference>
<reference evidence="9" key="1">
    <citation type="submission" date="2023-06" db="EMBL/GenBank/DDBJ databases">
        <authorList>
            <person name="Noh H."/>
        </authorList>
    </citation>
    <scope>NUCLEOTIDE SEQUENCE</scope>
    <source>
        <strain evidence="9">DUCC20226</strain>
    </source>
</reference>
<dbReference type="GO" id="GO:0016567">
    <property type="term" value="P:protein ubiquitination"/>
    <property type="evidence" value="ECO:0007669"/>
    <property type="project" value="InterPro"/>
</dbReference>
<gene>
    <name evidence="9" type="ORF">N8I77_002106</name>
</gene>
<evidence type="ECO:0000256" key="1">
    <source>
        <dbReference type="ARBA" id="ARBA00022679"/>
    </source>
</evidence>
<dbReference type="PROSITE" id="PS50908">
    <property type="entry name" value="RWD"/>
    <property type="match status" value="1"/>
</dbReference>
<feature type="domain" description="RWD" evidence="7">
    <location>
        <begin position="30"/>
        <end position="140"/>
    </location>
</feature>
<dbReference type="InterPro" id="IPR044066">
    <property type="entry name" value="TRIAD_supradom"/>
</dbReference>
<dbReference type="PROSITE" id="PS51873">
    <property type="entry name" value="TRIAD"/>
    <property type="match status" value="1"/>
</dbReference>
<dbReference type="EMBL" id="JAUJFL010000001">
    <property type="protein sequence ID" value="KAK2615343.1"/>
    <property type="molecule type" value="Genomic_DNA"/>
</dbReference>
<sequence length="403" mass="45286">MSGDGQLKFIGVPSFTTDFEVVDISDEIKEELTVINSIYGDGTWEIETTYSENGNSKIRTRLRLPLHPDFEEEVSLNIVLPLAYPNEPPEFKGVSKWNKLPPRKRNICSLVFLAIHELFEPGGVCMYEVMEYVTERSALLDDCGMLLVADPRKSQDVKPSLIDELQWTNWYDLDVSNIAAEATCTVCMDEGLAFRMAPLPCGCYYCITCFNGRLTLIYPSKSSRLTGCFNIAGWKVAFSSLEPYTCCLERVPVDLIVSRINPDPNDMKRYSRMLVARDTAHPFFCAYFKNCGKLIGGFDEKALRLAASKRGGGGILCRSCGLWSCAKCRTPKHTGDCVSDPDMVKLFETADIRRCPKCSEAIEKNGGCPHMNCRSCGSHWWWKKSGALIPFKGYGLHDDDDWL</sequence>
<evidence type="ECO:0000313" key="9">
    <source>
        <dbReference type="EMBL" id="KAK2615343.1"/>
    </source>
</evidence>
<organism evidence="9 10">
    <name type="scientific">Phomopsis amygdali</name>
    <name type="common">Fusicoccum amygdali</name>
    <dbReference type="NCBI Taxonomy" id="1214568"/>
    <lineage>
        <taxon>Eukaryota</taxon>
        <taxon>Fungi</taxon>
        <taxon>Dikarya</taxon>
        <taxon>Ascomycota</taxon>
        <taxon>Pezizomycotina</taxon>
        <taxon>Sordariomycetes</taxon>
        <taxon>Sordariomycetidae</taxon>
        <taxon>Diaporthales</taxon>
        <taxon>Diaporthaceae</taxon>
        <taxon>Diaporthe</taxon>
    </lineage>
</organism>
<evidence type="ECO:0000256" key="3">
    <source>
        <dbReference type="ARBA" id="ARBA00022737"/>
    </source>
</evidence>
<dbReference type="GO" id="GO:0004842">
    <property type="term" value="F:ubiquitin-protein transferase activity"/>
    <property type="evidence" value="ECO:0007669"/>
    <property type="project" value="InterPro"/>
</dbReference>
<keyword evidence="10" id="KW-1185">Reference proteome</keyword>
<keyword evidence="5" id="KW-0833">Ubl conjugation pathway</keyword>
<evidence type="ECO:0000313" key="10">
    <source>
        <dbReference type="Proteomes" id="UP001265746"/>
    </source>
</evidence>
<dbReference type="InterPro" id="IPR016135">
    <property type="entry name" value="UBQ-conjugating_enzyme/RWD"/>
</dbReference>
<keyword evidence="6" id="KW-0862">Zinc</keyword>
<evidence type="ECO:0000259" key="8">
    <source>
        <dbReference type="PROSITE" id="PS51873"/>
    </source>
</evidence>
<evidence type="ECO:0000256" key="5">
    <source>
        <dbReference type="ARBA" id="ARBA00022786"/>
    </source>
</evidence>
<dbReference type="Gene3D" id="1.20.120.1750">
    <property type="match status" value="1"/>
</dbReference>
<feature type="domain" description="RING-type" evidence="8">
    <location>
        <begin position="180"/>
        <end position="403"/>
    </location>
</feature>
<dbReference type="InterPro" id="IPR031127">
    <property type="entry name" value="E3_UB_ligase_RBR"/>
</dbReference>
<dbReference type="SUPFAM" id="SSF54495">
    <property type="entry name" value="UBC-like"/>
    <property type="match status" value="1"/>
</dbReference>
<dbReference type="PANTHER" id="PTHR11685">
    <property type="entry name" value="RBR FAMILY RING FINGER AND IBR DOMAIN-CONTAINING"/>
    <property type="match status" value="1"/>
</dbReference>
<dbReference type="AlphaFoldDB" id="A0AAD9ST13"/>
<keyword evidence="2" id="KW-0479">Metal-binding</keyword>
<evidence type="ECO:0008006" key="11">
    <source>
        <dbReference type="Google" id="ProtNLM"/>
    </source>
</evidence>
<protein>
    <recommendedName>
        <fullName evidence="11">RING-type domain-containing protein</fullName>
    </recommendedName>
</protein>
<name>A0AAD9ST13_PHOAM</name>
<evidence type="ECO:0000259" key="7">
    <source>
        <dbReference type="PROSITE" id="PS50908"/>
    </source>
</evidence>
<dbReference type="InterPro" id="IPR006575">
    <property type="entry name" value="RWD_dom"/>
</dbReference>
<dbReference type="Gene3D" id="3.10.110.10">
    <property type="entry name" value="Ubiquitin Conjugating Enzyme"/>
    <property type="match status" value="1"/>
</dbReference>
<keyword evidence="4" id="KW-0863">Zinc-finger</keyword>
<keyword evidence="1" id="KW-0808">Transferase</keyword>
<keyword evidence="3" id="KW-0677">Repeat</keyword>
<dbReference type="SMART" id="SM00591">
    <property type="entry name" value="RWD"/>
    <property type="match status" value="1"/>
</dbReference>
<evidence type="ECO:0000256" key="2">
    <source>
        <dbReference type="ARBA" id="ARBA00022723"/>
    </source>
</evidence>
<dbReference type="GO" id="GO:0008270">
    <property type="term" value="F:zinc ion binding"/>
    <property type="evidence" value="ECO:0007669"/>
    <property type="project" value="UniProtKB-KW"/>
</dbReference>
<dbReference type="Pfam" id="PF05773">
    <property type="entry name" value="RWD"/>
    <property type="match status" value="1"/>
</dbReference>